<dbReference type="PANTHER" id="PTHR34039:SF1">
    <property type="entry name" value="UPF0102 PROTEIN YRAN"/>
    <property type="match status" value="1"/>
</dbReference>
<evidence type="ECO:0000256" key="2">
    <source>
        <dbReference type="HAMAP-Rule" id="MF_00048"/>
    </source>
</evidence>
<dbReference type="Pfam" id="PF02021">
    <property type="entry name" value="UPF0102"/>
    <property type="match status" value="1"/>
</dbReference>
<dbReference type="Gene3D" id="3.40.1350.10">
    <property type="match status" value="1"/>
</dbReference>
<name>A0A7T7M8F4_9ACTO</name>
<dbReference type="InterPro" id="IPR011856">
    <property type="entry name" value="tRNA_endonuc-like_dom_sf"/>
</dbReference>
<dbReference type="InterPro" id="IPR011335">
    <property type="entry name" value="Restrct_endonuc-II-like"/>
</dbReference>
<dbReference type="PANTHER" id="PTHR34039">
    <property type="entry name" value="UPF0102 PROTEIN YRAN"/>
    <property type="match status" value="1"/>
</dbReference>
<accession>A0A7T7M8F4</accession>
<sequence>MNTTSCPVTAGSRPASPPAGAPSAAASRRAELGRQGEELAAAHLRAQGWRLLDRNWRPGPGHDGQPPLRGELDLVAVDPDGALVAVEVKTRRSERYGPPAAAVGHGKLRRLRLLATAWAHGHDTGSHSGLRLDVVSVLLPPDGPAVLRHHRGVGL</sequence>
<gene>
    <name evidence="4" type="ORF">JG540_06875</name>
</gene>
<evidence type="ECO:0000256" key="1">
    <source>
        <dbReference type="ARBA" id="ARBA00006738"/>
    </source>
</evidence>
<dbReference type="Proteomes" id="UP000595895">
    <property type="component" value="Chromosome"/>
</dbReference>
<keyword evidence="5" id="KW-1185">Reference proteome</keyword>
<feature type="region of interest" description="Disordered" evidence="3">
    <location>
        <begin position="1"/>
        <end position="34"/>
    </location>
</feature>
<dbReference type="EMBL" id="CP066802">
    <property type="protein sequence ID" value="QQM66800.1"/>
    <property type="molecule type" value="Genomic_DNA"/>
</dbReference>
<evidence type="ECO:0000256" key="3">
    <source>
        <dbReference type="SAM" id="MobiDB-lite"/>
    </source>
</evidence>
<protein>
    <recommendedName>
        <fullName evidence="2">UPF0102 protein JG540_06875</fullName>
    </recommendedName>
</protein>
<comment type="similarity">
    <text evidence="1 2">Belongs to the UPF0102 family.</text>
</comment>
<dbReference type="KEGG" id="awe:JG540_06875"/>
<evidence type="ECO:0000313" key="5">
    <source>
        <dbReference type="Proteomes" id="UP000595895"/>
    </source>
</evidence>
<dbReference type="AlphaFoldDB" id="A0A7T7M8F4"/>
<dbReference type="NCBIfam" id="NF009154">
    <property type="entry name" value="PRK12497.3-3"/>
    <property type="match status" value="1"/>
</dbReference>
<dbReference type="CDD" id="cd20736">
    <property type="entry name" value="PoNe_Nuclease"/>
    <property type="match status" value="1"/>
</dbReference>
<dbReference type="GO" id="GO:0003676">
    <property type="term" value="F:nucleic acid binding"/>
    <property type="evidence" value="ECO:0007669"/>
    <property type="project" value="InterPro"/>
</dbReference>
<dbReference type="SUPFAM" id="SSF52980">
    <property type="entry name" value="Restriction endonuclease-like"/>
    <property type="match status" value="1"/>
</dbReference>
<dbReference type="HAMAP" id="MF_00048">
    <property type="entry name" value="UPF0102"/>
    <property type="match status" value="1"/>
</dbReference>
<dbReference type="RefSeq" id="WP_200274889.1">
    <property type="nucleotide sequence ID" value="NZ_CP066802.1"/>
</dbReference>
<evidence type="ECO:0000313" key="4">
    <source>
        <dbReference type="EMBL" id="QQM66800.1"/>
    </source>
</evidence>
<proteinExistence type="inferred from homology"/>
<dbReference type="InterPro" id="IPR003509">
    <property type="entry name" value="UPF0102_YraN-like"/>
</dbReference>
<reference evidence="4 5" key="1">
    <citation type="submission" date="2020-12" db="EMBL/GenBank/DDBJ databases">
        <authorList>
            <person name="Zhou J."/>
        </authorList>
    </citation>
    <scope>NUCLEOTIDE SEQUENCE [LARGE SCALE GENOMIC DNA]</scope>
    <source>
        <strain evidence="4 5">CCUG 61299</strain>
    </source>
</reference>
<organism evidence="4 5">
    <name type="scientific">Actinomyces weissii</name>
    <dbReference type="NCBI Taxonomy" id="675090"/>
    <lineage>
        <taxon>Bacteria</taxon>
        <taxon>Bacillati</taxon>
        <taxon>Actinomycetota</taxon>
        <taxon>Actinomycetes</taxon>
        <taxon>Actinomycetales</taxon>
        <taxon>Actinomycetaceae</taxon>
        <taxon>Actinomyces</taxon>
    </lineage>
</organism>